<dbReference type="PANTHER" id="PTHR30614">
    <property type="entry name" value="MEMBRANE COMPONENT OF AMINO ACID ABC TRANSPORTER"/>
    <property type="match status" value="1"/>
</dbReference>
<feature type="transmembrane region" description="Helical" evidence="8">
    <location>
        <begin position="254"/>
        <end position="273"/>
    </location>
</feature>
<evidence type="ECO:0000256" key="6">
    <source>
        <dbReference type="ARBA" id="ARBA00022989"/>
    </source>
</evidence>
<feature type="transmembrane region" description="Helical" evidence="8">
    <location>
        <begin position="350"/>
        <end position="375"/>
    </location>
</feature>
<dbReference type="SUPFAM" id="SSF161098">
    <property type="entry name" value="MetI-like"/>
    <property type="match status" value="1"/>
</dbReference>
<feature type="domain" description="ABC transmembrane type-1" evidence="9">
    <location>
        <begin position="178"/>
        <end position="373"/>
    </location>
</feature>
<reference evidence="10 11" key="1">
    <citation type="submission" date="2022-07" db="EMBL/GenBank/DDBJ databases">
        <authorList>
            <person name="Li W.-J."/>
            <person name="Deng Q.-Q."/>
        </authorList>
    </citation>
    <scope>NUCLEOTIDE SEQUENCE [LARGE SCALE GENOMIC DNA]</scope>
    <source>
        <strain evidence="10 11">SYSU M60028</strain>
    </source>
</reference>
<dbReference type="EMBL" id="JANCLU010000015">
    <property type="protein sequence ID" value="MCP8939893.1"/>
    <property type="molecule type" value="Genomic_DNA"/>
</dbReference>
<keyword evidence="4" id="KW-1003">Cell membrane</keyword>
<evidence type="ECO:0000256" key="8">
    <source>
        <dbReference type="RuleBase" id="RU363032"/>
    </source>
</evidence>
<dbReference type="PROSITE" id="PS50928">
    <property type="entry name" value="ABC_TM1"/>
    <property type="match status" value="1"/>
</dbReference>
<comment type="similarity">
    <text evidence="2">Belongs to the binding-protein-dependent transport system permease family. HisMQ subfamily.</text>
</comment>
<evidence type="ECO:0000256" key="4">
    <source>
        <dbReference type="ARBA" id="ARBA00022475"/>
    </source>
</evidence>
<keyword evidence="3 8" id="KW-0813">Transport</keyword>
<proteinExistence type="inferred from homology"/>
<keyword evidence="7 8" id="KW-0472">Membrane</keyword>
<keyword evidence="5 8" id="KW-0812">Transmembrane</keyword>
<gene>
    <name evidence="10" type="ORF">NK718_15295</name>
</gene>
<dbReference type="InterPro" id="IPR010065">
    <property type="entry name" value="AA_ABC_transptr_permease_3TM"/>
</dbReference>
<feature type="transmembrane region" description="Helical" evidence="8">
    <location>
        <begin position="315"/>
        <end position="338"/>
    </location>
</feature>
<dbReference type="InterPro" id="IPR000515">
    <property type="entry name" value="MetI-like"/>
</dbReference>
<keyword evidence="11" id="KW-1185">Reference proteome</keyword>
<evidence type="ECO:0000256" key="3">
    <source>
        <dbReference type="ARBA" id="ARBA00022448"/>
    </source>
</evidence>
<dbReference type="InterPro" id="IPR043429">
    <property type="entry name" value="ArtM/GltK/GlnP/TcyL/YhdX-like"/>
</dbReference>
<protein>
    <submittedName>
        <fullName evidence="10">Amino acid ABC transporter permease</fullName>
    </submittedName>
</protein>
<comment type="subcellular location">
    <subcellularLocation>
        <location evidence="1">Cell inner membrane</location>
        <topology evidence="1">Multi-pass membrane protein</topology>
    </subcellularLocation>
    <subcellularLocation>
        <location evidence="8">Cell membrane</location>
        <topology evidence="8">Multi-pass membrane protein</topology>
    </subcellularLocation>
</comment>
<evidence type="ECO:0000256" key="2">
    <source>
        <dbReference type="ARBA" id="ARBA00010072"/>
    </source>
</evidence>
<feature type="transmembrane region" description="Helical" evidence="8">
    <location>
        <begin position="146"/>
        <end position="166"/>
    </location>
</feature>
<accession>A0ABT1LG68</accession>
<dbReference type="Gene3D" id="1.10.3720.10">
    <property type="entry name" value="MetI-like"/>
    <property type="match status" value="1"/>
</dbReference>
<sequence length="391" mass="42983">MTATDMSAHAPARDGQRFVRSVAIEPSPPPSSIVGPIAWMREHLFTGPVNIILTLLIVALGLYVLPGLIRFMFIDAVWSGADREACIITPERPVVGACWAFVRDRAAYFTYGAYPMPQRWRVDVFFTLLAVGVVWLLWLRAPRRDIGAIYAFVVLPIVSYLLLVGAPALGLPYVETTLWGGILVTIVCSAVGIVVSLPLGILLALGRRSTMPAAKLISVIFIEFVRGVPLITVLFMASVMLPLFVPYYLQPDKLLRALIGIALFASAYMAEVVRAGLQAMPKGQYEGAMALGLPYVQMMRLIILPQALKVTIPNIVNTYIGLFKDTTLVVIVGIFDFLKAIEAARIDPRWAAPTVSATGYAYAAVFYFTCCYLMSRYARTVEARLAKADKR</sequence>
<dbReference type="RefSeq" id="WP_254743998.1">
    <property type="nucleotide sequence ID" value="NZ_JANCLU010000015.1"/>
</dbReference>
<feature type="transmembrane region" description="Helical" evidence="8">
    <location>
        <begin position="227"/>
        <end position="248"/>
    </location>
</feature>
<evidence type="ECO:0000256" key="1">
    <source>
        <dbReference type="ARBA" id="ARBA00004429"/>
    </source>
</evidence>
<comment type="caution">
    <text evidence="10">The sequence shown here is derived from an EMBL/GenBank/DDBJ whole genome shotgun (WGS) entry which is preliminary data.</text>
</comment>
<dbReference type="Proteomes" id="UP001205890">
    <property type="component" value="Unassembled WGS sequence"/>
</dbReference>
<dbReference type="PANTHER" id="PTHR30614:SF41">
    <property type="entry name" value="INNER MEMBRANE AMINO-ACID ABC TRANSPORTER PERMEASE PROTEIN YHDY"/>
    <property type="match status" value="1"/>
</dbReference>
<dbReference type="CDD" id="cd06261">
    <property type="entry name" value="TM_PBP2"/>
    <property type="match status" value="1"/>
</dbReference>
<dbReference type="NCBIfam" id="TIGR01726">
    <property type="entry name" value="HEQRo_perm_3TM"/>
    <property type="match status" value="1"/>
</dbReference>
<organism evidence="10 11">
    <name type="scientific">Alsobacter ponti</name>
    <dbReference type="NCBI Taxonomy" id="2962936"/>
    <lineage>
        <taxon>Bacteria</taxon>
        <taxon>Pseudomonadati</taxon>
        <taxon>Pseudomonadota</taxon>
        <taxon>Alphaproteobacteria</taxon>
        <taxon>Hyphomicrobiales</taxon>
        <taxon>Alsobacteraceae</taxon>
        <taxon>Alsobacter</taxon>
    </lineage>
</organism>
<dbReference type="Pfam" id="PF00528">
    <property type="entry name" value="BPD_transp_1"/>
    <property type="match status" value="1"/>
</dbReference>
<feature type="transmembrane region" description="Helical" evidence="8">
    <location>
        <begin position="49"/>
        <end position="69"/>
    </location>
</feature>
<evidence type="ECO:0000259" key="9">
    <source>
        <dbReference type="PROSITE" id="PS50928"/>
    </source>
</evidence>
<feature type="transmembrane region" description="Helical" evidence="8">
    <location>
        <begin position="178"/>
        <end position="206"/>
    </location>
</feature>
<evidence type="ECO:0000313" key="11">
    <source>
        <dbReference type="Proteomes" id="UP001205890"/>
    </source>
</evidence>
<name>A0ABT1LG68_9HYPH</name>
<evidence type="ECO:0000256" key="7">
    <source>
        <dbReference type="ARBA" id="ARBA00023136"/>
    </source>
</evidence>
<evidence type="ECO:0000256" key="5">
    <source>
        <dbReference type="ARBA" id="ARBA00022692"/>
    </source>
</evidence>
<dbReference type="InterPro" id="IPR035906">
    <property type="entry name" value="MetI-like_sf"/>
</dbReference>
<evidence type="ECO:0000313" key="10">
    <source>
        <dbReference type="EMBL" id="MCP8939893.1"/>
    </source>
</evidence>
<keyword evidence="6 8" id="KW-1133">Transmembrane helix</keyword>
<feature type="transmembrane region" description="Helical" evidence="8">
    <location>
        <begin position="120"/>
        <end position="139"/>
    </location>
</feature>